<dbReference type="Gene3D" id="3.40.50.2000">
    <property type="entry name" value="Glycogen Phosphorylase B"/>
    <property type="match status" value="2"/>
</dbReference>
<proteinExistence type="predicted"/>
<keyword evidence="3" id="KW-1185">Reference proteome</keyword>
<dbReference type="PANTHER" id="PTHR48050:SF13">
    <property type="entry name" value="STEROL 3-BETA-GLUCOSYLTRANSFERASE UGT80A2"/>
    <property type="match status" value="1"/>
</dbReference>
<dbReference type="InterPro" id="IPR002213">
    <property type="entry name" value="UDP_glucos_trans"/>
</dbReference>
<comment type="caution">
    <text evidence="2">The sequence shown here is derived from an EMBL/GenBank/DDBJ whole genome shotgun (WGS) entry which is preliminary data.</text>
</comment>
<dbReference type="GO" id="GO:0016758">
    <property type="term" value="F:hexosyltransferase activity"/>
    <property type="evidence" value="ECO:0007669"/>
    <property type="project" value="UniProtKB-ARBA"/>
</dbReference>
<protein>
    <submittedName>
        <fullName evidence="2">MGT family glycosyltransferase</fullName>
    </submittedName>
</protein>
<name>A0A853CJI4_9ACTN</name>
<evidence type="ECO:0000313" key="2">
    <source>
        <dbReference type="EMBL" id="NYJ07059.1"/>
    </source>
</evidence>
<dbReference type="SUPFAM" id="SSF53756">
    <property type="entry name" value="UDP-Glycosyltransferase/glycogen phosphorylase"/>
    <property type="match status" value="1"/>
</dbReference>
<dbReference type="InterPro" id="IPR050426">
    <property type="entry name" value="Glycosyltransferase_28"/>
</dbReference>
<dbReference type="Pfam" id="PF06722">
    <property type="entry name" value="EryCIII-like_C"/>
    <property type="match status" value="1"/>
</dbReference>
<organism evidence="2 3">
    <name type="scientific">Petropleomorpha daqingensis</name>
    <dbReference type="NCBI Taxonomy" id="2026353"/>
    <lineage>
        <taxon>Bacteria</taxon>
        <taxon>Bacillati</taxon>
        <taxon>Actinomycetota</taxon>
        <taxon>Actinomycetes</taxon>
        <taxon>Geodermatophilales</taxon>
        <taxon>Geodermatophilaceae</taxon>
        <taxon>Petropleomorpha</taxon>
    </lineage>
</organism>
<sequence>MSRILFTTMPMAGHLRPGLPLAKQLIAEGHEVAWYSGANYEAEIARTGARIYRMDPALDFDDTKIDDRANKAGRKPGLATLKWAIMEVFVNPIPAWVEEIDRVLDDFRPDVVVAEQGFMAGPVAGYRRGIPSVVFSVSPLGISSVDAPPFGTGLQPGSRLRNRTLNWALRNVVFAAPQRAAEQVLERLGLPRRTSYFMDWGSEIAAKYLVPSVPQFEYPRSDLPGTVEFVGAFLPGPAASWTPPEWWDDVLQAHATGRPIVLVTQGTIATDPANLILPSISGLGGEEPLVVVTTVGYDPDVVLPPDQRPDNVRMAPFIPFGELLPMVDVLVTNGGYGGVQLALANGVPLVVAGTTEDKMEVSARVTWAGVGIALRTDTPSAEQVRTSVSAVLSQPSYRAKARELQQAYAGYPGATRAADAILEVARTAQPVG</sequence>
<dbReference type="InterPro" id="IPR010610">
    <property type="entry name" value="EryCIII-like_C"/>
</dbReference>
<dbReference type="FunFam" id="3.40.50.2000:FF:000072">
    <property type="entry name" value="Glycosyl transferase"/>
    <property type="match status" value="1"/>
</dbReference>
<dbReference type="GO" id="GO:0017000">
    <property type="term" value="P:antibiotic biosynthetic process"/>
    <property type="evidence" value="ECO:0007669"/>
    <property type="project" value="UniProtKB-ARBA"/>
</dbReference>
<evidence type="ECO:0000313" key="3">
    <source>
        <dbReference type="Proteomes" id="UP000541969"/>
    </source>
</evidence>
<dbReference type="CDD" id="cd03784">
    <property type="entry name" value="GT1_Gtf-like"/>
    <property type="match status" value="1"/>
</dbReference>
<dbReference type="EMBL" id="JACBZT010000001">
    <property type="protein sequence ID" value="NYJ07059.1"/>
    <property type="molecule type" value="Genomic_DNA"/>
</dbReference>
<dbReference type="AlphaFoldDB" id="A0A853CJI4"/>
<feature type="domain" description="Erythromycin biosynthesis protein CIII-like C-terminal" evidence="1">
    <location>
        <begin position="308"/>
        <end position="421"/>
    </location>
</feature>
<keyword evidence="2" id="KW-0808">Transferase</keyword>
<dbReference type="GO" id="GO:0008194">
    <property type="term" value="F:UDP-glycosyltransferase activity"/>
    <property type="evidence" value="ECO:0007669"/>
    <property type="project" value="InterPro"/>
</dbReference>
<dbReference type="RefSeq" id="WP_179718614.1">
    <property type="nucleotide sequence ID" value="NZ_JACBZT010000001.1"/>
</dbReference>
<dbReference type="PANTHER" id="PTHR48050">
    <property type="entry name" value="STEROL 3-BETA-GLUCOSYLTRANSFERASE"/>
    <property type="match status" value="1"/>
</dbReference>
<dbReference type="Proteomes" id="UP000541969">
    <property type="component" value="Unassembled WGS sequence"/>
</dbReference>
<reference evidence="2 3" key="1">
    <citation type="submission" date="2020-07" db="EMBL/GenBank/DDBJ databases">
        <title>Sequencing the genomes of 1000 actinobacteria strains.</title>
        <authorList>
            <person name="Klenk H.-P."/>
        </authorList>
    </citation>
    <scope>NUCLEOTIDE SEQUENCE [LARGE SCALE GENOMIC DNA]</scope>
    <source>
        <strain evidence="2 3">DSM 104001</strain>
    </source>
</reference>
<evidence type="ECO:0000259" key="1">
    <source>
        <dbReference type="Pfam" id="PF06722"/>
    </source>
</evidence>
<gene>
    <name evidence="2" type="ORF">GGQ55_003337</name>
</gene>
<accession>A0A853CJI4</accession>